<reference evidence="3" key="1">
    <citation type="journal article" date="2019" name="Int. J. Syst. Evol. Microbiol.">
        <title>The Global Catalogue of Microorganisms (GCM) 10K type strain sequencing project: providing services to taxonomists for standard genome sequencing and annotation.</title>
        <authorList>
            <consortium name="The Broad Institute Genomics Platform"/>
            <consortium name="The Broad Institute Genome Sequencing Center for Infectious Disease"/>
            <person name="Wu L."/>
            <person name="Ma J."/>
        </authorList>
    </citation>
    <scope>NUCLEOTIDE SEQUENCE [LARGE SCALE GENOMIC DNA]</scope>
    <source>
        <strain evidence="3">JCM 17630</strain>
    </source>
</reference>
<name>A0ABP8C0Q2_9FLAO</name>
<proteinExistence type="predicted"/>
<dbReference type="InterPro" id="IPR001173">
    <property type="entry name" value="Glyco_trans_2-like"/>
</dbReference>
<evidence type="ECO:0000313" key="2">
    <source>
        <dbReference type="EMBL" id="GAA4231662.1"/>
    </source>
</evidence>
<dbReference type="EMBL" id="BAABCA010000001">
    <property type="protein sequence ID" value="GAA4231662.1"/>
    <property type="molecule type" value="Genomic_DNA"/>
</dbReference>
<dbReference type="Gene3D" id="3.90.550.10">
    <property type="entry name" value="Spore Coat Polysaccharide Biosynthesis Protein SpsA, Chain A"/>
    <property type="match status" value="1"/>
</dbReference>
<dbReference type="Proteomes" id="UP001501496">
    <property type="component" value="Unassembled WGS sequence"/>
</dbReference>
<evidence type="ECO:0000259" key="1">
    <source>
        <dbReference type="Pfam" id="PF00535"/>
    </source>
</evidence>
<organism evidence="2 3">
    <name type="scientific">Postechiella marina</name>
    <dbReference type="NCBI Taxonomy" id="943941"/>
    <lineage>
        <taxon>Bacteria</taxon>
        <taxon>Pseudomonadati</taxon>
        <taxon>Bacteroidota</taxon>
        <taxon>Flavobacteriia</taxon>
        <taxon>Flavobacteriales</taxon>
        <taxon>Flavobacteriaceae</taxon>
        <taxon>Postechiella</taxon>
    </lineage>
</organism>
<dbReference type="InterPro" id="IPR029044">
    <property type="entry name" value="Nucleotide-diphossugar_trans"/>
</dbReference>
<comment type="caution">
    <text evidence="2">The sequence shown here is derived from an EMBL/GenBank/DDBJ whole genome shotgun (WGS) entry which is preliminary data.</text>
</comment>
<sequence>MKLTEIPNSLYNSIKLATKPIKSFNESSKKRIPVIVSLTTIPTRIKTLHITIRSLLNQEVLPEKIILWLNTSYESNIPPKLEKLIGSTFEIRFSPHTFSHRKLIHTLENFPDKTVITCDDDLIYHPSSLQLLYNEHLNTPNVVIGNRCRRITYDANNSPLPYLQWPFATETVEGEKLLMPVGAFLVLYPKNALDKRFNDLELINKLSPKSDDLWFKTTALLNNTLSVQAKISAPEPIPIIATQAVSLKSVNNKLDYKRVQWEQITKYFNFKF</sequence>
<gene>
    <name evidence="2" type="ORF">GCM10022291_04620</name>
</gene>
<accession>A0ABP8C0Q2</accession>
<dbReference type="Pfam" id="PF00535">
    <property type="entry name" value="Glycos_transf_2"/>
    <property type="match status" value="1"/>
</dbReference>
<dbReference type="RefSeq" id="WP_344786452.1">
    <property type="nucleotide sequence ID" value="NZ_BAABCA010000001.1"/>
</dbReference>
<protein>
    <recommendedName>
        <fullName evidence="1">Glycosyltransferase 2-like domain-containing protein</fullName>
    </recommendedName>
</protein>
<feature type="domain" description="Glycosyltransferase 2-like" evidence="1">
    <location>
        <begin position="45"/>
        <end position="160"/>
    </location>
</feature>
<dbReference type="SUPFAM" id="SSF53448">
    <property type="entry name" value="Nucleotide-diphospho-sugar transferases"/>
    <property type="match status" value="1"/>
</dbReference>
<keyword evidence="3" id="KW-1185">Reference proteome</keyword>
<evidence type="ECO:0000313" key="3">
    <source>
        <dbReference type="Proteomes" id="UP001501496"/>
    </source>
</evidence>